<feature type="transmembrane region" description="Helical" evidence="1">
    <location>
        <begin position="138"/>
        <end position="156"/>
    </location>
</feature>
<keyword evidence="1" id="KW-0812">Transmembrane</keyword>
<evidence type="ECO:0000313" key="2">
    <source>
        <dbReference type="EMBL" id="PYF74064.1"/>
    </source>
</evidence>
<dbReference type="Proteomes" id="UP000248198">
    <property type="component" value="Unassembled WGS sequence"/>
</dbReference>
<organism evidence="2 3">
    <name type="scientific">Pedobacter nutrimenti</name>
    <dbReference type="NCBI Taxonomy" id="1241337"/>
    <lineage>
        <taxon>Bacteria</taxon>
        <taxon>Pseudomonadati</taxon>
        <taxon>Bacteroidota</taxon>
        <taxon>Sphingobacteriia</taxon>
        <taxon>Sphingobacteriales</taxon>
        <taxon>Sphingobacteriaceae</taxon>
        <taxon>Pedobacter</taxon>
    </lineage>
</organism>
<dbReference type="EMBL" id="QKLU01000004">
    <property type="protein sequence ID" value="PYF74064.1"/>
    <property type="molecule type" value="Genomic_DNA"/>
</dbReference>
<protein>
    <submittedName>
        <fullName evidence="2">Uncharacterized protein</fullName>
    </submittedName>
</protein>
<name>A0A318UCG1_9SPHI</name>
<feature type="transmembrane region" description="Helical" evidence="1">
    <location>
        <begin position="7"/>
        <end position="25"/>
    </location>
</feature>
<keyword evidence="1" id="KW-1133">Transmembrane helix</keyword>
<sequence length="167" mass="19521">MIKKALLIIPCSYLLFTVLMLLYYTTLGIDEARFSGLLDIIPATICLTIILATLVVNVLILLNLNSIRRKWIFINLLICLLQSIHILINGFQFRYVQGYELVTFINFNGIEDKLTLGWYYYPARLNFILQFIHYKNSAIALNLIYVVLSLVFFLIWRHMKPEEKVLV</sequence>
<dbReference type="AlphaFoldDB" id="A0A318UCG1"/>
<feature type="transmembrane region" description="Helical" evidence="1">
    <location>
        <begin position="40"/>
        <end position="64"/>
    </location>
</feature>
<proteinExistence type="predicted"/>
<feature type="transmembrane region" description="Helical" evidence="1">
    <location>
        <begin position="71"/>
        <end position="91"/>
    </location>
</feature>
<evidence type="ECO:0000256" key="1">
    <source>
        <dbReference type="SAM" id="Phobius"/>
    </source>
</evidence>
<keyword evidence="1" id="KW-0472">Membrane</keyword>
<keyword evidence="3" id="KW-1185">Reference proteome</keyword>
<accession>A0A318UCG1</accession>
<evidence type="ECO:0000313" key="3">
    <source>
        <dbReference type="Proteomes" id="UP000248198"/>
    </source>
</evidence>
<gene>
    <name evidence="2" type="ORF">B0O44_104235</name>
</gene>
<reference evidence="2 3" key="1">
    <citation type="submission" date="2018-06" db="EMBL/GenBank/DDBJ databases">
        <title>Genomic Encyclopedia of Archaeal and Bacterial Type Strains, Phase II (KMG-II): from individual species to whole genera.</title>
        <authorList>
            <person name="Goeker M."/>
        </authorList>
    </citation>
    <scope>NUCLEOTIDE SEQUENCE [LARGE SCALE GENOMIC DNA]</scope>
    <source>
        <strain evidence="2 3">DSM 27372</strain>
    </source>
</reference>
<comment type="caution">
    <text evidence="2">The sequence shown here is derived from an EMBL/GenBank/DDBJ whole genome shotgun (WGS) entry which is preliminary data.</text>
</comment>
<dbReference type="RefSeq" id="WP_110830996.1">
    <property type="nucleotide sequence ID" value="NZ_QKLU01000004.1"/>
</dbReference>